<feature type="binding site" evidence="11">
    <location>
        <begin position="9"/>
        <end position="14"/>
    </location>
    <ligand>
        <name>NADP(+)</name>
        <dbReference type="ChEBI" id="CHEBI:58349"/>
    </ligand>
</feature>
<comment type="pathway">
    <text evidence="1">Amino-acid biosynthesis; L-threonine biosynthesis; L-threonine from L-aspartate: step 3/5.</text>
</comment>
<reference evidence="14 15" key="1">
    <citation type="submission" date="2018-08" db="EMBL/GenBank/DDBJ databases">
        <title>Genome sequence of strict halophilic Halobacillus trueperi SS1 isolated from Lunsu, a salty water body of North West Himalayas.</title>
        <authorList>
            <person name="Gupta S."/>
            <person name="Sharma P."/>
            <person name="Dev K."/>
            <person name="Baumler D."/>
            <person name="Sourirajan A."/>
        </authorList>
    </citation>
    <scope>NUCLEOTIDE SEQUENCE [LARGE SCALE GENOMIC DNA]</scope>
    <source>
        <strain evidence="14 15">SS1</strain>
    </source>
</reference>
<comment type="pathway">
    <text evidence="2">Amino-acid biosynthesis; L-methionine biosynthesis via de novo pathway; L-homoserine from L-aspartate: step 3/3.</text>
</comment>
<comment type="similarity">
    <text evidence="3">Belongs to the homoserine dehydrogenase family.</text>
</comment>
<dbReference type="Pfam" id="PF00208">
    <property type="entry name" value="ELFV_dehydrog"/>
    <property type="match status" value="1"/>
</dbReference>
<dbReference type="InterPro" id="IPR022697">
    <property type="entry name" value="HDH_short"/>
</dbReference>
<dbReference type="FunFam" id="3.40.50.720:FF:000554">
    <property type="entry name" value="Homoserine dehydrogenase"/>
    <property type="match status" value="1"/>
</dbReference>
<dbReference type="Gene3D" id="3.40.50.720">
    <property type="entry name" value="NAD(P)-binding Rossmann-like Domain"/>
    <property type="match status" value="1"/>
</dbReference>
<dbReference type="GO" id="GO:0009088">
    <property type="term" value="P:threonine biosynthetic process"/>
    <property type="evidence" value="ECO:0007669"/>
    <property type="project" value="UniProtKB-UniPathway"/>
</dbReference>
<evidence type="ECO:0000256" key="2">
    <source>
        <dbReference type="ARBA" id="ARBA00005062"/>
    </source>
</evidence>
<dbReference type="PANTHER" id="PTHR43331">
    <property type="entry name" value="HOMOSERINE DEHYDROGENASE"/>
    <property type="match status" value="1"/>
</dbReference>
<dbReference type="FunFam" id="3.30.360.10:FF:000005">
    <property type="entry name" value="Homoserine dehydrogenase"/>
    <property type="match status" value="1"/>
</dbReference>
<keyword evidence="6" id="KW-0791">Threonine biosynthesis</keyword>
<dbReference type="UniPathway" id="UPA00050">
    <property type="reaction ID" value="UER00063"/>
</dbReference>
<feature type="binding site" evidence="11">
    <location>
        <position position="214"/>
    </location>
    <ligand>
        <name>L-homoserine</name>
        <dbReference type="ChEBI" id="CHEBI:57476"/>
    </ligand>
</feature>
<dbReference type="NCBIfam" id="NF004912">
    <property type="entry name" value="PRK06270.1"/>
    <property type="match status" value="1"/>
</dbReference>
<dbReference type="SUPFAM" id="SSF51735">
    <property type="entry name" value="NAD(P)-binding Rossmann-fold domains"/>
    <property type="match status" value="1"/>
</dbReference>
<sequence>MSMKIAMIGFGGVGQAFAEIVEEKHQELQQNHGLDVEIVAVSDVMKGSVFEPDGLNIPKLLECVKRTGSVESYPASRQGVKGWNSLETIENSQADVIIEVTYTDVKTGEPALTHCHRAFETGKSVITTNKGPVALAYQELNEKADQHDVFFGFEGTVMSGTPALRLPLETLAGNEIKEIRGILNGTTNYILTAMESGMTLNEALEKAQALGYAEADPTSDLEAYDVRYKAAILSNHVYGVQLDPEEIFCAGITGLSVDDIKEAEKAGEKWKLLARISQNNGTVKATVQPERVKQDDLLARVSGATNAIVYECDLSGPIMLTGAGAGLKETGFSLLIDMIHCHKQKQGTKIGGGSHS</sequence>
<evidence type="ECO:0000256" key="5">
    <source>
        <dbReference type="ARBA" id="ARBA00013376"/>
    </source>
</evidence>
<comment type="caution">
    <text evidence="14">The sequence shown here is derived from an EMBL/GenBank/DDBJ whole genome shotgun (WGS) entry which is preliminary data.</text>
</comment>
<evidence type="ECO:0000256" key="8">
    <source>
        <dbReference type="ARBA" id="ARBA00023053"/>
    </source>
</evidence>
<evidence type="ECO:0000256" key="3">
    <source>
        <dbReference type="ARBA" id="ARBA00006753"/>
    </source>
</evidence>
<dbReference type="PANTHER" id="PTHR43331:SF1">
    <property type="entry name" value="HOMOSERINE DEHYDROGENASE"/>
    <property type="match status" value="1"/>
</dbReference>
<keyword evidence="6" id="KW-0028">Amino-acid biosynthesis</keyword>
<accession>A0A3D8VQ98</accession>
<dbReference type="NCBIfam" id="NF004976">
    <property type="entry name" value="PRK06349.1"/>
    <property type="match status" value="1"/>
</dbReference>
<dbReference type="InterPro" id="IPR036291">
    <property type="entry name" value="NAD(P)-bd_dom_sf"/>
</dbReference>
<proteinExistence type="inferred from homology"/>
<dbReference type="PIRSF" id="PIRSF036497">
    <property type="entry name" value="HDH_short"/>
    <property type="match status" value="1"/>
</dbReference>
<dbReference type="AlphaFoldDB" id="A0A3D8VQ98"/>
<evidence type="ECO:0000256" key="10">
    <source>
        <dbReference type="PIRSR" id="PIRSR036497-1"/>
    </source>
</evidence>
<dbReference type="Proteomes" id="UP000257032">
    <property type="component" value="Unassembled WGS sequence"/>
</dbReference>
<evidence type="ECO:0000256" key="9">
    <source>
        <dbReference type="ARBA" id="ARBA00048841"/>
    </source>
</evidence>
<keyword evidence="11" id="KW-0521">NADP</keyword>
<organism evidence="14 15">
    <name type="scientific">Halobacillus trueperi</name>
    <dbReference type="NCBI Taxonomy" id="156205"/>
    <lineage>
        <taxon>Bacteria</taxon>
        <taxon>Bacillati</taxon>
        <taxon>Bacillota</taxon>
        <taxon>Bacilli</taxon>
        <taxon>Bacillales</taxon>
        <taxon>Bacillaceae</taxon>
        <taxon>Halobacillus</taxon>
    </lineage>
</organism>
<evidence type="ECO:0000259" key="12">
    <source>
        <dbReference type="Pfam" id="PF00208"/>
    </source>
</evidence>
<feature type="binding site" evidence="11">
    <location>
        <position position="130"/>
    </location>
    <ligand>
        <name>NADPH</name>
        <dbReference type="ChEBI" id="CHEBI:57783"/>
    </ligand>
</feature>
<protein>
    <recommendedName>
        <fullName evidence="5">Homoserine dehydrogenase</fullName>
        <ecNumber evidence="4">1.1.1.3</ecNumber>
    </recommendedName>
</protein>
<dbReference type="InterPro" id="IPR001342">
    <property type="entry name" value="HDH_cat"/>
</dbReference>
<dbReference type="EC" id="1.1.1.3" evidence="4"/>
<evidence type="ECO:0000256" key="1">
    <source>
        <dbReference type="ARBA" id="ARBA00005056"/>
    </source>
</evidence>
<evidence type="ECO:0000256" key="4">
    <source>
        <dbReference type="ARBA" id="ARBA00013213"/>
    </source>
</evidence>
<evidence type="ECO:0000313" key="15">
    <source>
        <dbReference type="Proteomes" id="UP000257032"/>
    </source>
</evidence>
<dbReference type="InterPro" id="IPR006096">
    <property type="entry name" value="Glu/Leu/Phe/Val/Trp_DH_C"/>
</dbReference>
<dbReference type="EMBL" id="QTLC01000036">
    <property type="protein sequence ID" value="RDY70968.1"/>
    <property type="molecule type" value="Genomic_DNA"/>
</dbReference>
<dbReference type="RefSeq" id="WP_115894102.1">
    <property type="nucleotide sequence ID" value="NZ_QTLC01000036.1"/>
</dbReference>
<evidence type="ECO:0000256" key="7">
    <source>
        <dbReference type="ARBA" id="ARBA00023002"/>
    </source>
</evidence>
<dbReference type="GO" id="GO:0004412">
    <property type="term" value="F:homoserine dehydrogenase activity"/>
    <property type="evidence" value="ECO:0007669"/>
    <property type="project" value="UniProtKB-EC"/>
</dbReference>
<comment type="catalytic activity">
    <reaction evidence="9">
        <text>L-homoserine + NADP(+) = L-aspartate 4-semialdehyde + NADPH + H(+)</text>
        <dbReference type="Rhea" id="RHEA:15761"/>
        <dbReference type="ChEBI" id="CHEBI:15378"/>
        <dbReference type="ChEBI" id="CHEBI:57476"/>
        <dbReference type="ChEBI" id="CHEBI:57783"/>
        <dbReference type="ChEBI" id="CHEBI:58349"/>
        <dbReference type="ChEBI" id="CHEBI:537519"/>
        <dbReference type="EC" id="1.1.1.3"/>
    </reaction>
    <physiologicalReaction direction="right-to-left" evidence="9">
        <dbReference type="Rhea" id="RHEA:15763"/>
    </physiologicalReaction>
</comment>
<keyword evidence="7 14" id="KW-0560">Oxidoreductase</keyword>
<feature type="domain" description="Glutamate/phenylalanine/leucine/valine/L-tryptophan dehydrogenase C-terminal" evidence="12">
    <location>
        <begin position="4"/>
        <end position="97"/>
    </location>
</feature>
<evidence type="ECO:0000256" key="11">
    <source>
        <dbReference type="PIRSR" id="PIRSR036497-2"/>
    </source>
</evidence>
<feature type="domain" description="Homoserine dehydrogenase catalytic" evidence="13">
    <location>
        <begin position="163"/>
        <end position="339"/>
    </location>
</feature>
<name>A0A3D8VQ98_9BACI</name>
<dbReference type="Pfam" id="PF00742">
    <property type="entry name" value="Homoserine_dh"/>
    <property type="match status" value="1"/>
</dbReference>
<evidence type="ECO:0000256" key="6">
    <source>
        <dbReference type="ARBA" id="ARBA00022697"/>
    </source>
</evidence>
<feature type="active site" description="Proton donor" evidence="10">
    <location>
        <position position="229"/>
    </location>
</feature>
<gene>
    <name evidence="14" type="ORF">DXT76_10030</name>
</gene>
<dbReference type="Gene3D" id="3.30.360.10">
    <property type="entry name" value="Dihydrodipicolinate Reductase, domain 2"/>
    <property type="match status" value="1"/>
</dbReference>
<dbReference type="SUPFAM" id="SSF55347">
    <property type="entry name" value="Glyceraldehyde-3-phosphate dehydrogenase-like, C-terminal domain"/>
    <property type="match status" value="1"/>
</dbReference>
<evidence type="ECO:0000259" key="13">
    <source>
        <dbReference type="Pfam" id="PF00742"/>
    </source>
</evidence>
<keyword evidence="8" id="KW-0915">Sodium</keyword>
<dbReference type="UniPathway" id="UPA00051">
    <property type="reaction ID" value="UER00465"/>
</dbReference>
<evidence type="ECO:0000313" key="14">
    <source>
        <dbReference type="EMBL" id="RDY70968.1"/>
    </source>
</evidence>